<keyword evidence="1" id="KW-0732">Signal</keyword>
<dbReference type="Gene3D" id="2.70.98.10">
    <property type="match status" value="1"/>
</dbReference>
<dbReference type="AlphaFoldDB" id="A0A8H7KHR6"/>
<dbReference type="PANTHER" id="PTHR12143:SF43">
    <property type="entry name" value="PUTATIVE-RELATED"/>
    <property type="match status" value="1"/>
</dbReference>
<dbReference type="SUPFAM" id="SSF48208">
    <property type="entry name" value="Six-hairpin glycosidases"/>
    <property type="match status" value="1"/>
</dbReference>
<dbReference type="GO" id="GO:0030246">
    <property type="term" value="F:carbohydrate binding"/>
    <property type="evidence" value="ECO:0007669"/>
    <property type="project" value="InterPro"/>
</dbReference>
<feature type="domain" description="Glycosyl hydrolase family 92" evidence="2">
    <location>
        <begin position="337"/>
        <end position="809"/>
    </location>
</feature>
<dbReference type="GO" id="GO:0000224">
    <property type="term" value="F:peptide-N4-(N-acetyl-beta-glucosaminyl)asparagine amidase activity"/>
    <property type="evidence" value="ECO:0007669"/>
    <property type="project" value="TreeGrafter"/>
</dbReference>
<dbReference type="Pfam" id="PF07971">
    <property type="entry name" value="Glyco_hydro_92"/>
    <property type="match status" value="1"/>
</dbReference>
<reference evidence="4 5" key="1">
    <citation type="journal article" name="Sci. Rep.">
        <title>Telomere-to-telomere assembled and centromere annotated genomes of the two main subspecies of the button mushroom Agaricus bisporus reveal especially polymorphic chromosome ends.</title>
        <authorList>
            <person name="Sonnenberg A.S.M."/>
            <person name="Sedaghat-Telgerd N."/>
            <person name="Lavrijssen B."/>
            <person name="Ohm R.A."/>
            <person name="Hendrickx P.M."/>
            <person name="Scholtmeijer K."/>
            <person name="Baars J.J.P."/>
            <person name="van Peer A."/>
        </authorList>
    </citation>
    <scope>NUCLEOTIDE SEQUENCE [LARGE SCALE GENOMIC DNA]</scope>
    <source>
        <strain evidence="4 5">H119_p4</strain>
    </source>
</reference>
<dbReference type="Gene3D" id="1.20.1610.10">
    <property type="entry name" value="alpha-1,2-mannosidases domains"/>
    <property type="match status" value="1"/>
</dbReference>
<evidence type="ECO:0000259" key="3">
    <source>
        <dbReference type="Pfam" id="PF17678"/>
    </source>
</evidence>
<dbReference type="InterPro" id="IPR008928">
    <property type="entry name" value="6-hairpin_glycosidase_sf"/>
</dbReference>
<organism evidence="4 5">
    <name type="scientific">Agaricus bisporus var. burnettii</name>
    <dbReference type="NCBI Taxonomy" id="192524"/>
    <lineage>
        <taxon>Eukaryota</taxon>
        <taxon>Fungi</taxon>
        <taxon>Dikarya</taxon>
        <taxon>Basidiomycota</taxon>
        <taxon>Agaricomycotina</taxon>
        <taxon>Agaricomycetes</taxon>
        <taxon>Agaricomycetidae</taxon>
        <taxon>Agaricales</taxon>
        <taxon>Agaricineae</taxon>
        <taxon>Agaricaceae</taxon>
        <taxon>Agaricus</taxon>
    </lineage>
</organism>
<dbReference type="NCBIfam" id="TIGR01180">
    <property type="entry name" value="aman2_put"/>
    <property type="match status" value="1"/>
</dbReference>
<dbReference type="GO" id="GO:0005975">
    <property type="term" value="P:carbohydrate metabolic process"/>
    <property type="evidence" value="ECO:0007669"/>
    <property type="project" value="InterPro"/>
</dbReference>
<dbReference type="InterPro" id="IPR050883">
    <property type="entry name" value="PNGase"/>
</dbReference>
<dbReference type="InterPro" id="IPR005887">
    <property type="entry name" value="GH92_a_mannosidase_put"/>
</dbReference>
<feature type="domain" description="Glycosyl hydrolase family 92 N-terminal" evidence="3">
    <location>
        <begin position="53"/>
        <end position="331"/>
    </location>
</feature>
<dbReference type="GO" id="GO:0006516">
    <property type="term" value="P:glycoprotein catabolic process"/>
    <property type="evidence" value="ECO:0007669"/>
    <property type="project" value="TreeGrafter"/>
</dbReference>
<dbReference type="Proteomes" id="UP000629468">
    <property type="component" value="Unassembled WGS sequence"/>
</dbReference>
<dbReference type="Gene3D" id="1.20.1050.60">
    <property type="entry name" value="alpha-1,2-mannosidase"/>
    <property type="match status" value="1"/>
</dbReference>
<dbReference type="PANTHER" id="PTHR12143">
    <property type="entry name" value="PEPTIDE N-GLYCANASE PNGASE -RELATED"/>
    <property type="match status" value="1"/>
</dbReference>
<dbReference type="InterPro" id="IPR012939">
    <property type="entry name" value="Glyco_hydro_92"/>
</dbReference>
<dbReference type="GO" id="GO:0005634">
    <property type="term" value="C:nucleus"/>
    <property type="evidence" value="ECO:0007669"/>
    <property type="project" value="TreeGrafter"/>
</dbReference>
<evidence type="ECO:0000313" key="5">
    <source>
        <dbReference type="Proteomes" id="UP000629468"/>
    </source>
</evidence>
<name>A0A8H7KHR6_AGABI</name>
<dbReference type="Pfam" id="PF17678">
    <property type="entry name" value="Glyco_hydro_92N"/>
    <property type="match status" value="1"/>
</dbReference>
<feature type="signal peptide" evidence="1">
    <location>
        <begin position="1"/>
        <end position="21"/>
    </location>
</feature>
<dbReference type="InterPro" id="IPR014718">
    <property type="entry name" value="GH-type_carb-bd"/>
</dbReference>
<evidence type="ECO:0000313" key="4">
    <source>
        <dbReference type="EMBL" id="KAF7776507.1"/>
    </source>
</evidence>
<gene>
    <name evidence="4" type="ORF">Agabi119p4_4900</name>
</gene>
<protein>
    <submittedName>
        <fullName evidence="4">CAZyme family GH92</fullName>
    </submittedName>
</protein>
<dbReference type="EMBL" id="JABXXO010000006">
    <property type="protein sequence ID" value="KAF7776507.1"/>
    <property type="molecule type" value="Genomic_DNA"/>
</dbReference>
<dbReference type="GO" id="GO:0005829">
    <property type="term" value="C:cytosol"/>
    <property type="evidence" value="ECO:0007669"/>
    <property type="project" value="TreeGrafter"/>
</dbReference>
<comment type="caution">
    <text evidence="4">The sequence shown here is derived from an EMBL/GenBank/DDBJ whole genome shotgun (WGS) entry which is preliminary data.</text>
</comment>
<evidence type="ECO:0000256" key="1">
    <source>
        <dbReference type="SAM" id="SignalP"/>
    </source>
</evidence>
<dbReference type="InterPro" id="IPR041371">
    <property type="entry name" value="GH92_N"/>
</dbReference>
<dbReference type="Gene3D" id="3.30.2080.10">
    <property type="entry name" value="GH92 mannosidase domain"/>
    <property type="match status" value="1"/>
</dbReference>
<feature type="chain" id="PRO_5034766184" evidence="1">
    <location>
        <begin position="22"/>
        <end position="835"/>
    </location>
</feature>
<evidence type="ECO:0000259" key="2">
    <source>
        <dbReference type="Pfam" id="PF07971"/>
    </source>
</evidence>
<accession>A0A8H7KHR6</accession>
<sequence length="835" mass="92094">MLRPGMLLLHLVLLPLAVISGSAPGLVLDRYSTGRILPPKQFRVPKSAQVDAVNGLIGNGGIAPSHTGGMSPTTGPPFAMHRWVAQTRPNYVSRLAYNITASTPKIHGFQCTMQPAIWMGESRSHAIVPGVAPTGNLAEIKSNFTDRGLFFVGGPEKRGNEVISPSYYSIELEDGVGGAILAEMTSTSRTGYLRFTYKAGAKSPKTATPYVLIDGARRSVQSSTGDNYTFPIGHIDISVANNEVTGYSSERQDSILTPISIKPFAEQFKGYFVAQFDPPLNSPNVKTGLIVNDTLVDGSNSTGSMLNAYAMYEGMEKSHKPFVLTVKMGLSLISVDQARKNLETEIPDSSNGSVPKKGEFASGSFEATAQKTRSEWAEKLDRVKIEGGTPEQLEIYYTSMVHGLTYPYETYEYGRYYSACDNNVHDGVSYNGYSNWDTYRQEWGYLMIMAPERIGDMVTSMLNDYKECGRTPMWKNIVETNIMIGTHGSSMIGETIAKNFTNFDRELAWEAVLKDVTVAPVNESDTVYSDRQENVDFEANAGLDSVYSQKGWVANDVHSESGSRDLGYSYVMWAAYHIAKMLEKPDNITSLLFTRAKENPLKIWNNDTGFFETRNASGAWGGPDNGWTEGTKYIYLYDFVQDIEKLIDLKGGKSGFVQSLENHYNGNHDAFTNEPSLHISYLYNYGGAAMRTQERVRDLVAQNYNNTPQGISGNEDCGQMSAFYLMSAMGMYAVSPVDKNYSMTAPFHDKMTIDLPQLDGSSKRLSITSPGASKNQYVKSITLNGQPLDKPFLAYEQFIGGGDIVYELSDKPETFGNDPEIVKTLGPYVTVPMPT</sequence>
<proteinExistence type="predicted"/>